<feature type="non-terminal residue" evidence="2">
    <location>
        <position position="328"/>
    </location>
</feature>
<dbReference type="Proteomes" id="UP000799438">
    <property type="component" value="Unassembled WGS sequence"/>
</dbReference>
<protein>
    <recommendedName>
        <fullName evidence="1">Heterokaryon incompatibility domain-containing protein</fullName>
    </recommendedName>
</protein>
<dbReference type="PANTHER" id="PTHR33112">
    <property type="entry name" value="DOMAIN PROTEIN, PUTATIVE-RELATED"/>
    <property type="match status" value="1"/>
</dbReference>
<accession>A0A6A6AXA1</accession>
<proteinExistence type="predicted"/>
<dbReference type="RefSeq" id="XP_033392277.1">
    <property type="nucleotide sequence ID" value="XM_033538480.1"/>
</dbReference>
<organism evidence="2 3">
    <name type="scientific">Aplosporella prunicola CBS 121167</name>
    <dbReference type="NCBI Taxonomy" id="1176127"/>
    <lineage>
        <taxon>Eukaryota</taxon>
        <taxon>Fungi</taxon>
        <taxon>Dikarya</taxon>
        <taxon>Ascomycota</taxon>
        <taxon>Pezizomycotina</taxon>
        <taxon>Dothideomycetes</taxon>
        <taxon>Dothideomycetes incertae sedis</taxon>
        <taxon>Botryosphaeriales</taxon>
        <taxon>Aplosporellaceae</taxon>
        <taxon>Aplosporella</taxon>
    </lineage>
</organism>
<dbReference type="EMBL" id="ML995517">
    <property type="protein sequence ID" value="KAF2136559.1"/>
    <property type="molecule type" value="Genomic_DNA"/>
</dbReference>
<sequence length="328" mass="36836">MNQCCTHHKDTCSQMPGRMPARLIDVLPTHPQLVETHQRHLKYAALSYCWGIPSGSNPHLKMLSSNYEKHQCGIPIDKMPKTLSDAVSVTRALGFQYLWIDALCIIQDNKADWEQEAVNMGQVYRGAAVTIVAAAATTSNEGFLSWNSRAWTFQEQHLSTRALYFGTHVTHFQCQREMDPMRIRSDQRLQSIYDAWFDMVQDYSARVLTVASDKIPAVSSMANGVMDALRASGCEDELHAGLWKGDIVRGLLWKGKYDVIDTESLSRPAVYRAPSWSWVSCEGQVHWPARWAEVRSECEVLGVETAVENATGQVSGGKITLTGKMRRV</sequence>
<evidence type="ECO:0000259" key="1">
    <source>
        <dbReference type="Pfam" id="PF06985"/>
    </source>
</evidence>
<name>A0A6A6AXA1_9PEZI</name>
<feature type="domain" description="Heterokaryon incompatibility" evidence="1">
    <location>
        <begin position="43"/>
        <end position="142"/>
    </location>
</feature>
<dbReference type="GeneID" id="54295976"/>
<dbReference type="AlphaFoldDB" id="A0A6A6AXA1"/>
<evidence type="ECO:0000313" key="2">
    <source>
        <dbReference type="EMBL" id="KAF2136559.1"/>
    </source>
</evidence>
<keyword evidence="3" id="KW-1185">Reference proteome</keyword>
<gene>
    <name evidence="2" type="ORF">K452DRAFT_258887</name>
</gene>
<dbReference type="InterPro" id="IPR010730">
    <property type="entry name" value="HET"/>
</dbReference>
<dbReference type="Pfam" id="PF06985">
    <property type="entry name" value="HET"/>
    <property type="match status" value="1"/>
</dbReference>
<dbReference type="PANTHER" id="PTHR33112:SF16">
    <property type="entry name" value="HETEROKARYON INCOMPATIBILITY DOMAIN-CONTAINING PROTEIN"/>
    <property type="match status" value="1"/>
</dbReference>
<evidence type="ECO:0000313" key="3">
    <source>
        <dbReference type="Proteomes" id="UP000799438"/>
    </source>
</evidence>
<dbReference type="OrthoDB" id="2958217at2759"/>
<reference evidence="2" key="1">
    <citation type="journal article" date="2020" name="Stud. Mycol.">
        <title>101 Dothideomycetes genomes: a test case for predicting lifestyles and emergence of pathogens.</title>
        <authorList>
            <person name="Haridas S."/>
            <person name="Albert R."/>
            <person name="Binder M."/>
            <person name="Bloem J."/>
            <person name="Labutti K."/>
            <person name="Salamov A."/>
            <person name="Andreopoulos B."/>
            <person name="Baker S."/>
            <person name="Barry K."/>
            <person name="Bills G."/>
            <person name="Bluhm B."/>
            <person name="Cannon C."/>
            <person name="Castanera R."/>
            <person name="Culley D."/>
            <person name="Daum C."/>
            <person name="Ezra D."/>
            <person name="Gonzalez J."/>
            <person name="Henrissat B."/>
            <person name="Kuo A."/>
            <person name="Liang C."/>
            <person name="Lipzen A."/>
            <person name="Lutzoni F."/>
            <person name="Magnuson J."/>
            <person name="Mondo S."/>
            <person name="Nolan M."/>
            <person name="Ohm R."/>
            <person name="Pangilinan J."/>
            <person name="Park H.-J."/>
            <person name="Ramirez L."/>
            <person name="Alfaro M."/>
            <person name="Sun H."/>
            <person name="Tritt A."/>
            <person name="Yoshinaga Y."/>
            <person name="Zwiers L.-H."/>
            <person name="Turgeon B."/>
            <person name="Goodwin S."/>
            <person name="Spatafora J."/>
            <person name="Crous P."/>
            <person name="Grigoriev I."/>
        </authorList>
    </citation>
    <scope>NUCLEOTIDE SEQUENCE</scope>
    <source>
        <strain evidence="2">CBS 121167</strain>
    </source>
</reference>